<gene>
    <name evidence="2" type="ORF">GCM10011501_06990</name>
</gene>
<dbReference type="InterPro" id="IPR016087">
    <property type="entry name" value="Chalcone_isomerase"/>
</dbReference>
<feature type="domain" description="Chalcone isomerase" evidence="1">
    <location>
        <begin position="53"/>
        <end position="180"/>
    </location>
</feature>
<reference evidence="3" key="1">
    <citation type="journal article" date="2019" name="Int. J. Syst. Evol. Microbiol.">
        <title>The Global Catalogue of Microorganisms (GCM) 10K type strain sequencing project: providing services to taxonomists for standard genome sequencing and annotation.</title>
        <authorList>
            <consortium name="The Broad Institute Genomics Platform"/>
            <consortium name="The Broad Institute Genome Sequencing Center for Infectious Disease"/>
            <person name="Wu L."/>
            <person name="Ma J."/>
        </authorList>
    </citation>
    <scope>NUCLEOTIDE SEQUENCE [LARGE SCALE GENOMIC DNA]</scope>
    <source>
        <strain evidence="3">CGMCC 1.15922</strain>
    </source>
</reference>
<protein>
    <recommendedName>
        <fullName evidence="1">Chalcone isomerase domain-containing protein</fullName>
    </recommendedName>
</protein>
<evidence type="ECO:0000313" key="2">
    <source>
        <dbReference type="EMBL" id="GHE81426.1"/>
    </source>
</evidence>
<dbReference type="EMBL" id="BNAH01000002">
    <property type="protein sequence ID" value="GHE81426.1"/>
    <property type="molecule type" value="Genomic_DNA"/>
</dbReference>
<sequence>MFKFIIVIILSVTPFEVLSKSRTVPFDTQHDLKQVIKNGEFVYLGKATFSILFWDLYKSKLSTTTGKYPIDNKKEQLIYEIHYLANISSDDLIKRTVEQWQHLNVPKIQYQEYLADLKRIWPDIEKGDKLALLLLEAKSVFYFNDAYIGVIDSPKFGQLFLDIWLSEETSQPLLRRDLLGNNYG</sequence>
<accession>A0ABQ3IFP4</accession>
<evidence type="ECO:0000313" key="3">
    <source>
        <dbReference type="Proteomes" id="UP000626370"/>
    </source>
</evidence>
<dbReference type="Proteomes" id="UP000626370">
    <property type="component" value="Unassembled WGS sequence"/>
</dbReference>
<keyword evidence="3" id="KW-1185">Reference proteome</keyword>
<organism evidence="2 3">
    <name type="scientific">Thalassotalea profundi</name>
    <dbReference type="NCBI Taxonomy" id="2036687"/>
    <lineage>
        <taxon>Bacteria</taxon>
        <taxon>Pseudomonadati</taxon>
        <taxon>Pseudomonadota</taxon>
        <taxon>Gammaproteobacteria</taxon>
        <taxon>Alteromonadales</taxon>
        <taxon>Colwelliaceae</taxon>
        <taxon>Thalassotalea</taxon>
    </lineage>
</organism>
<comment type="caution">
    <text evidence="2">The sequence shown here is derived from an EMBL/GenBank/DDBJ whole genome shotgun (WGS) entry which is preliminary data.</text>
</comment>
<name>A0ABQ3IFP4_9GAMM</name>
<proteinExistence type="predicted"/>
<dbReference type="RefSeq" id="WP_189376713.1">
    <property type="nucleotide sequence ID" value="NZ_BNAH01000002.1"/>
</dbReference>
<dbReference type="Pfam" id="PF16036">
    <property type="entry name" value="Chalcone_3"/>
    <property type="match status" value="1"/>
</dbReference>
<evidence type="ECO:0000259" key="1">
    <source>
        <dbReference type="Pfam" id="PF16036"/>
    </source>
</evidence>